<dbReference type="EMBL" id="CADIKL010000061">
    <property type="protein sequence ID" value="CAB3808830.1"/>
    <property type="molecule type" value="Genomic_DNA"/>
</dbReference>
<protein>
    <submittedName>
        <fullName evidence="1">Uncharacterized protein</fullName>
    </submittedName>
</protein>
<dbReference type="Proteomes" id="UP000494119">
    <property type="component" value="Unassembled WGS sequence"/>
</dbReference>
<name>A0A6J5GY41_9BURK</name>
<gene>
    <name evidence="1" type="ORF">LMG28688_06856</name>
</gene>
<reference evidence="1 2" key="1">
    <citation type="submission" date="2020-04" db="EMBL/GenBank/DDBJ databases">
        <authorList>
            <person name="De Canck E."/>
        </authorList>
    </citation>
    <scope>NUCLEOTIDE SEQUENCE [LARGE SCALE GENOMIC DNA]</scope>
    <source>
        <strain evidence="1 2">LMG 28688</strain>
    </source>
</reference>
<dbReference type="Pfam" id="PF24751">
    <property type="entry name" value="DUF7696"/>
    <property type="match status" value="1"/>
</dbReference>
<dbReference type="AlphaFoldDB" id="A0A6J5GY41"/>
<proteinExistence type="predicted"/>
<sequence length="90" mass="9857">MLLPNCLDQRIADAISSTIESERASTDTTTGAWRARCEVAQIAMLADSERRVFLSHIATRRGEAAASNLEQSAGEMRTSAIFFLARKQPS</sequence>
<keyword evidence="2" id="KW-1185">Reference proteome</keyword>
<evidence type="ECO:0000313" key="1">
    <source>
        <dbReference type="EMBL" id="CAB3808830.1"/>
    </source>
</evidence>
<evidence type="ECO:0000313" key="2">
    <source>
        <dbReference type="Proteomes" id="UP000494119"/>
    </source>
</evidence>
<dbReference type="InterPro" id="IPR056113">
    <property type="entry name" value="DUF7696"/>
</dbReference>
<accession>A0A6J5GY41</accession>
<organism evidence="1 2">
    <name type="scientific">Paraburkholderia caffeinitolerans</name>
    <dbReference type="NCBI Taxonomy" id="1723730"/>
    <lineage>
        <taxon>Bacteria</taxon>
        <taxon>Pseudomonadati</taxon>
        <taxon>Pseudomonadota</taxon>
        <taxon>Betaproteobacteria</taxon>
        <taxon>Burkholderiales</taxon>
        <taxon>Burkholderiaceae</taxon>
        <taxon>Paraburkholderia</taxon>
    </lineage>
</organism>